<gene>
    <name evidence="1" type="ORF">CLV88_10549</name>
</gene>
<evidence type="ECO:0008006" key="3">
    <source>
        <dbReference type="Google" id="ProtNLM"/>
    </source>
</evidence>
<keyword evidence="2" id="KW-1185">Reference proteome</keyword>
<proteinExistence type="predicted"/>
<dbReference type="AlphaFoldDB" id="A0A2P8FD41"/>
<reference evidence="1 2" key="1">
    <citation type="submission" date="2018-03" db="EMBL/GenBank/DDBJ databases">
        <title>Genomic Encyclopedia of Archaeal and Bacterial Type Strains, Phase II (KMG-II): from individual species to whole genera.</title>
        <authorList>
            <person name="Goeker M."/>
        </authorList>
    </citation>
    <scope>NUCLEOTIDE SEQUENCE [LARGE SCALE GENOMIC DNA]</scope>
    <source>
        <strain evidence="1 2">DSM 100673</strain>
    </source>
</reference>
<accession>A0A2P8FD41</accession>
<dbReference type="Pfam" id="PF21102">
    <property type="entry name" value="DprA_N"/>
    <property type="match status" value="1"/>
</dbReference>
<name>A0A2P8FD41_9RHOB</name>
<evidence type="ECO:0000313" key="2">
    <source>
        <dbReference type="Proteomes" id="UP000240418"/>
    </source>
</evidence>
<comment type="caution">
    <text evidence="1">The sequence shown here is derived from an EMBL/GenBank/DDBJ whole genome shotgun (WGS) entry which is preliminary data.</text>
</comment>
<protein>
    <recommendedName>
        <fullName evidence="3">DNA-protecting protein DprA</fullName>
    </recommendedName>
</protein>
<dbReference type="EMBL" id="PYGJ01000005">
    <property type="protein sequence ID" value="PSL19627.1"/>
    <property type="molecule type" value="Genomic_DNA"/>
</dbReference>
<organism evidence="1 2">
    <name type="scientific">Shimia abyssi</name>
    <dbReference type="NCBI Taxonomy" id="1662395"/>
    <lineage>
        <taxon>Bacteria</taxon>
        <taxon>Pseudomonadati</taxon>
        <taxon>Pseudomonadota</taxon>
        <taxon>Alphaproteobacteria</taxon>
        <taxon>Rhodobacterales</taxon>
        <taxon>Roseobacteraceae</taxon>
    </lineage>
</organism>
<dbReference type="Proteomes" id="UP000240418">
    <property type="component" value="Unassembled WGS sequence"/>
</dbReference>
<sequence length="78" mass="8951">MIEDNYSSTHPQLPPTTEEERFSWLRLLRSRRVGISTFNRLMVEHGSAAAALEALPEIARRRCKAIRSLPRVGYSPRT</sequence>
<evidence type="ECO:0000313" key="1">
    <source>
        <dbReference type="EMBL" id="PSL19627.1"/>
    </source>
</evidence>